<reference evidence="7" key="1">
    <citation type="submission" date="2022-01" db="EMBL/GenBank/DDBJ databases">
        <title>Draft genome sequence of Sabulilitoribacter arenilitoris KCTC 52401.</title>
        <authorList>
            <person name="Oh J.-S."/>
        </authorList>
    </citation>
    <scope>NUCLEOTIDE SEQUENCE</scope>
    <source>
        <strain evidence="7">HMF6543</strain>
    </source>
</reference>
<dbReference type="PANTHER" id="PTHR43133">
    <property type="entry name" value="RNA POLYMERASE ECF-TYPE SIGMA FACTO"/>
    <property type="match status" value="1"/>
</dbReference>
<dbReference type="SUPFAM" id="SSF88659">
    <property type="entry name" value="Sigma3 and sigma4 domains of RNA polymerase sigma factors"/>
    <property type="match status" value="1"/>
</dbReference>
<evidence type="ECO:0000256" key="4">
    <source>
        <dbReference type="ARBA" id="ARBA00023163"/>
    </source>
</evidence>
<keyword evidence="8" id="KW-1185">Reference proteome</keyword>
<accession>A0AAE3EMT5</accession>
<protein>
    <submittedName>
        <fullName evidence="7">RNA polymerase sigma-70 factor</fullName>
    </submittedName>
</protein>
<dbReference type="EMBL" id="JAKKDU010000008">
    <property type="protein sequence ID" value="MCF7568280.1"/>
    <property type="molecule type" value="Genomic_DNA"/>
</dbReference>
<comment type="caution">
    <text evidence="7">The sequence shown here is derived from an EMBL/GenBank/DDBJ whole genome shotgun (WGS) entry which is preliminary data.</text>
</comment>
<dbReference type="InterPro" id="IPR014284">
    <property type="entry name" value="RNA_pol_sigma-70_dom"/>
</dbReference>
<dbReference type="GO" id="GO:0003677">
    <property type="term" value="F:DNA binding"/>
    <property type="evidence" value="ECO:0007669"/>
    <property type="project" value="InterPro"/>
</dbReference>
<gene>
    <name evidence="7" type="ORF">L3X37_07875</name>
</gene>
<dbReference type="InterPro" id="IPR013324">
    <property type="entry name" value="RNA_pol_sigma_r3/r4-like"/>
</dbReference>
<dbReference type="InterPro" id="IPR014327">
    <property type="entry name" value="RNA_pol_sigma70_bacteroid"/>
</dbReference>
<dbReference type="Gene3D" id="1.10.10.10">
    <property type="entry name" value="Winged helix-like DNA-binding domain superfamily/Winged helix DNA-binding domain"/>
    <property type="match status" value="1"/>
</dbReference>
<dbReference type="GO" id="GO:0016987">
    <property type="term" value="F:sigma factor activity"/>
    <property type="evidence" value="ECO:0007669"/>
    <property type="project" value="UniProtKB-KW"/>
</dbReference>
<keyword evidence="3" id="KW-0731">Sigma factor</keyword>
<evidence type="ECO:0000313" key="7">
    <source>
        <dbReference type="EMBL" id="MCF7568280.1"/>
    </source>
</evidence>
<evidence type="ECO:0000256" key="3">
    <source>
        <dbReference type="ARBA" id="ARBA00023082"/>
    </source>
</evidence>
<dbReference type="InterPro" id="IPR007627">
    <property type="entry name" value="RNA_pol_sigma70_r2"/>
</dbReference>
<dbReference type="InterPro" id="IPR036388">
    <property type="entry name" value="WH-like_DNA-bd_sf"/>
</dbReference>
<dbReference type="PANTHER" id="PTHR43133:SF46">
    <property type="entry name" value="RNA POLYMERASE SIGMA-70 FACTOR ECF SUBFAMILY"/>
    <property type="match status" value="1"/>
</dbReference>
<proteinExistence type="inferred from homology"/>
<keyword evidence="2" id="KW-0805">Transcription regulation</keyword>
<sequence>MKIYDESDLLLIQNFKSGNSLAFKTLFEKHQAGLTAFINSYTNDSVLTQDIVQDAFVKLWDARKSINSEKSLSAYLYKIGYYTYINDYRRNKKKSEMIDSLTYKTLTDVQDDTSNDIKEERLKQVFTAIENLPPRCKEIFKMSKLQGYKYYEIAQMLEITEKAVESQMSIAFKKIRNAISKNGPLLLFLNFLVNNLMPKPYVKWFKYSKETSFKTF</sequence>
<feature type="domain" description="RNA polymerase sigma factor 70 region 4 type 2" evidence="6">
    <location>
        <begin position="124"/>
        <end position="175"/>
    </location>
</feature>
<evidence type="ECO:0000313" key="8">
    <source>
        <dbReference type="Proteomes" id="UP001199795"/>
    </source>
</evidence>
<evidence type="ECO:0000256" key="2">
    <source>
        <dbReference type="ARBA" id="ARBA00023015"/>
    </source>
</evidence>
<comment type="similarity">
    <text evidence="1">Belongs to the sigma-70 factor family. ECF subfamily.</text>
</comment>
<dbReference type="InterPro" id="IPR013249">
    <property type="entry name" value="RNA_pol_sigma70_r4_t2"/>
</dbReference>
<dbReference type="Pfam" id="PF04542">
    <property type="entry name" value="Sigma70_r2"/>
    <property type="match status" value="1"/>
</dbReference>
<dbReference type="CDD" id="cd06171">
    <property type="entry name" value="Sigma70_r4"/>
    <property type="match status" value="1"/>
</dbReference>
<feature type="domain" description="RNA polymerase sigma-70 region 2" evidence="5">
    <location>
        <begin position="26"/>
        <end position="93"/>
    </location>
</feature>
<dbReference type="SUPFAM" id="SSF88946">
    <property type="entry name" value="Sigma2 domain of RNA polymerase sigma factors"/>
    <property type="match status" value="1"/>
</dbReference>
<organism evidence="7 8">
    <name type="scientific">Wocania arenilitoris</name>
    <dbReference type="NCBI Taxonomy" id="2044858"/>
    <lineage>
        <taxon>Bacteria</taxon>
        <taxon>Pseudomonadati</taxon>
        <taxon>Bacteroidota</taxon>
        <taxon>Flavobacteriia</taxon>
        <taxon>Flavobacteriales</taxon>
        <taxon>Flavobacteriaceae</taxon>
        <taxon>Wocania</taxon>
    </lineage>
</organism>
<dbReference type="Proteomes" id="UP001199795">
    <property type="component" value="Unassembled WGS sequence"/>
</dbReference>
<dbReference type="InterPro" id="IPR039425">
    <property type="entry name" value="RNA_pol_sigma-70-like"/>
</dbReference>
<dbReference type="InterPro" id="IPR013325">
    <property type="entry name" value="RNA_pol_sigma_r2"/>
</dbReference>
<dbReference type="Gene3D" id="1.10.1740.10">
    <property type="match status" value="1"/>
</dbReference>
<name>A0AAE3EMT5_9FLAO</name>
<dbReference type="NCBIfam" id="TIGR02937">
    <property type="entry name" value="sigma70-ECF"/>
    <property type="match status" value="1"/>
</dbReference>
<dbReference type="AlphaFoldDB" id="A0AAE3EMT5"/>
<evidence type="ECO:0000256" key="1">
    <source>
        <dbReference type="ARBA" id="ARBA00010641"/>
    </source>
</evidence>
<keyword evidence="4" id="KW-0804">Transcription</keyword>
<dbReference type="RefSeq" id="WP_237239626.1">
    <property type="nucleotide sequence ID" value="NZ_JAKKDU010000008.1"/>
</dbReference>
<dbReference type="GO" id="GO:0006352">
    <property type="term" value="P:DNA-templated transcription initiation"/>
    <property type="evidence" value="ECO:0007669"/>
    <property type="project" value="InterPro"/>
</dbReference>
<dbReference type="NCBIfam" id="TIGR02985">
    <property type="entry name" value="Sig70_bacteroi1"/>
    <property type="match status" value="1"/>
</dbReference>
<dbReference type="Pfam" id="PF08281">
    <property type="entry name" value="Sigma70_r4_2"/>
    <property type="match status" value="1"/>
</dbReference>
<evidence type="ECO:0000259" key="6">
    <source>
        <dbReference type="Pfam" id="PF08281"/>
    </source>
</evidence>
<evidence type="ECO:0000259" key="5">
    <source>
        <dbReference type="Pfam" id="PF04542"/>
    </source>
</evidence>